<feature type="transmembrane region" description="Helical" evidence="6">
    <location>
        <begin position="96"/>
        <end position="113"/>
    </location>
</feature>
<feature type="transmembrane region" description="Helical" evidence="6">
    <location>
        <begin position="303"/>
        <end position="330"/>
    </location>
</feature>
<dbReference type="AlphaFoldDB" id="H1Y8U1"/>
<keyword evidence="8" id="KW-1185">Reference proteome</keyword>
<feature type="transmembrane region" description="Helical" evidence="6">
    <location>
        <begin position="452"/>
        <end position="472"/>
    </location>
</feature>
<feature type="transmembrane region" description="Helical" evidence="6">
    <location>
        <begin position="429"/>
        <end position="446"/>
    </location>
</feature>
<feature type="transmembrane region" description="Helical" evidence="6">
    <location>
        <begin position="20"/>
        <end position="41"/>
    </location>
</feature>
<dbReference type="STRING" id="714943.Mucpa_4618"/>
<evidence type="ECO:0000313" key="7">
    <source>
        <dbReference type="EMBL" id="EHQ28707.1"/>
    </source>
</evidence>
<dbReference type="InterPro" id="IPR050833">
    <property type="entry name" value="Poly_Biosynth_Transport"/>
</dbReference>
<evidence type="ECO:0000256" key="2">
    <source>
        <dbReference type="ARBA" id="ARBA00022475"/>
    </source>
</evidence>
<dbReference type="eggNOG" id="COG2244">
    <property type="taxonomic scope" value="Bacteria"/>
</dbReference>
<keyword evidence="3 6" id="KW-0812">Transmembrane</keyword>
<feature type="transmembrane region" description="Helical" evidence="6">
    <location>
        <begin position="398"/>
        <end position="417"/>
    </location>
</feature>
<feature type="transmembrane region" description="Helical" evidence="6">
    <location>
        <begin position="262"/>
        <end position="282"/>
    </location>
</feature>
<dbReference type="EMBL" id="CM001403">
    <property type="protein sequence ID" value="EHQ28707.1"/>
    <property type="molecule type" value="Genomic_DNA"/>
</dbReference>
<evidence type="ECO:0000256" key="6">
    <source>
        <dbReference type="SAM" id="Phobius"/>
    </source>
</evidence>
<keyword evidence="4 6" id="KW-1133">Transmembrane helix</keyword>
<proteinExistence type="predicted"/>
<name>H1Y8U1_9SPHI</name>
<feature type="transmembrane region" description="Helical" evidence="6">
    <location>
        <begin position="179"/>
        <end position="200"/>
    </location>
</feature>
<dbReference type="PANTHER" id="PTHR30250:SF11">
    <property type="entry name" value="O-ANTIGEN TRANSPORTER-RELATED"/>
    <property type="match status" value="1"/>
</dbReference>
<feature type="transmembrane region" description="Helical" evidence="6">
    <location>
        <begin position="119"/>
        <end position="140"/>
    </location>
</feature>
<dbReference type="OrthoDB" id="868748at2"/>
<feature type="transmembrane region" description="Helical" evidence="6">
    <location>
        <begin position="342"/>
        <end position="364"/>
    </location>
</feature>
<protein>
    <submittedName>
        <fullName evidence="7">Polysaccharide biosynthesis protein</fullName>
    </submittedName>
</protein>
<evidence type="ECO:0000256" key="5">
    <source>
        <dbReference type="ARBA" id="ARBA00023136"/>
    </source>
</evidence>
<feature type="transmembrane region" description="Helical" evidence="6">
    <location>
        <begin position="371"/>
        <end position="392"/>
    </location>
</feature>
<dbReference type="Proteomes" id="UP000002774">
    <property type="component" value="Chromosome"/>
</dbReference>
<dbReference type="GO" id="GO:0005886">
    <property type="term" value="C:plasma membrane"/>
    <property type="evidence" value="ECO:0007669"/>
    <property type="project" value="UniProtKB-SubCell"/>
</dbReference>
<evidence type="ECO:0000256" key="1">
    <source>
        <dbReference type="ARBA" id="ARBA00004651"/>
    </source>
</evidence>
<dbReference type="PANTHER" id="PTHR30250">
    <property type="entry name" value="PST FAMILY PREDICTED COLANIC ACID TRANSPORTER"/>
    <property type="match status" value="1"/>
</dbReference>
<gene>
    <name evidence="7" type="ORF">Mucpa_4618</name>
</gene>
<feature type="transmembrane region" description="Helical" evidence="6">
    <location>
        <begin position="152"/>
        <end position="173"/>
    </location>
</feature>
<keyword evidence="2" id="KW-1003">Cell membrane</keyword>
<organism evidence="7 8">
    <name type="scientific">Mucilaginibacter paludis DSM 18603</name>
    <dbReference type="NCBI Taxonomy" id="714943"/>
    <lineage>
        <taxon>Bacteria</taxon>
        <taxon>Pseudomonadati</taxon>
        <taxon>Bacteroidota</taxon>
        <taxon>Sphingobacteriia</taxon>
        <taxon>Sphingobacteriales</taxon>
        <taxon>Sphingobacteriaceae</taxon>
        <taxon>Mucilaginibacter</taxon>
    </lineage>
</organism>
<feature type="transmembrane region" description="Helical" evidence="6">
    <location>
        <begin position="53"/>
        <end position="75"/>
    </location>
</feature>
<dbReference type="HOGENOM" id="CLU_569623_0_0_10"/>
<feature type="transmembrane region" description="Helical" evidence="6">
    <location>
        <begin position="221"/>
        <end position="242"/>
    </location>
</feature>
<sequence length="479" mass="54379">MMSWFKQKKYLQSSLIRNSAWGIIANVLQLAFVFVFFAIVARRYNTGDFARFLISNTVYQLVAAFSSMGLGQWFIRQYATEDDKLAFTGKFLKTQIGLGALFYLVNTVAAFLIYPDGQIRILCIVLGTNIVFDNLINAIKSLNIAENEQRKTASILVIDGFLKLLVGCLLFIYPFTVVVLAVLMIVVRLFTLSLFIKLGSSSRINLKLLWFAEISLGDIKLLIIKNWQFIVIGSISIIYWKIGNIIISKLLTLHHVADYEIAFRIFSVLQIMPVVASATIYPRFITYFNNNDKQGLIRLYKNVFLIYSIFAVLSYAFIYTFSGFIIPLAFGKGYPGAVLCLQQMFLTFLLLPTVLLQANLIVAIGLEKLDMWFNVASLIINVAGCLIGLYFIKELMVVNYAVFISFIVFHILQDIILIRKGFMTVKHCLLFYLALLITVCCCQYFTVHINPVAFFIAFFAVIALPGSLLLFFRKKELSS</sequence>
<evidence type="ECO:0000256" key="3">
    <source>
        <dbReference type="ARBA" id="ARBA00022692"/>
    </source>
</evidence>
<evidence type="ECO:0000313" key="8">
    <source>
        <dbReference type="Proteomes" id="UP000002774"/>
    </source>
</evidence>
<comment type="subcellular location">
    <subcellularLocation>
        <location evidence="1">Cell membrane</location>
        <topology evidence="1">Multi-pass membrane protein</topology>
    </subcellularLocation>
</comment>
<evidence type="ECO:0000256" key="4">
    <source>
        <dbReference type="ARBA" id="ARBA00022989"/>
    </source>
</evidence>
<keyword evidence="5 6" id="KW-0472">Membrane</keyword>
<accession>H1Y8U1</accession>
<reference evidence="7" key="1">
    <citation type="submission" date="2011-09" db="EMBL/GenBank/DDBJ databases">
        <title>The permanent draft genome of Mucilaginibacter paludis DSM 18603.</title>
        <authorList>
            <consortium name="US DOE Joint Genome Institute (JGI-PGF)"/>
            <person name="Lucas S."/>
            <person name="Han J."/>
            <person name="Lapidus A."/>
            <person name="Bruce D."/>
            <person name="Goodwin L."/>
            <person name="Pitluck S."/>
            <person name="Peters L."/>
            <person name="Kyrpides N."/>
            <person name="Mavromatis K."/>
            <person name="Ivanova N."/>
            <person name="Mikhailova N."/>
            <person name="Held B."/>
            <person name="Detter J.C."/>
            <person name="Tapia R."/>
            <person name="Han C."/>
            <person name="Land M."/>
            <person name="Hauser L."/>
            <person name="Markowitz V."/>
            <person name="Cheng J.-F."/>
            <person name="Hugenholtz P."/>
            <person name="Woyke T."/>
            <person name="Wu D."/>
            <person name="Tindall B."/>
            <person name="Brambilla E."/>
            <person name="Klenk H.-P."/>
            <person name="Eisen J.A."/>
        </authorList>
    </citation>
    <scope>NUCLEOTIDE SEQUENCE [LARGE SCALE GENOMIC DNA]</scope>
    <source>
        <strain evidence="7">DSM 18603</strain>
    </source>
</reference>